<gene>
    <name evidence="2" type="ORF">BO72DRAFT_502282</name>
</gene>
<name>A0A8G1VVJ8_9EURO</name>
<evidence type="ECO:0000313" key="3">
    <source>
        <dbReference type="Proteomes" id="UP000249789"/>
    </source>
</evidence>
<evidence type="ECO:0000256" key="1">
    <source>
        <dbReference type="SAM" id="Phobius"/>
    </source>
</evidence>
<proteinExistence type="predicted"/>
<feature type="transmembrane region" description="Helical" evidence="1">
    <location>
        <begin position="20"/>
        <end position="44"/>
    </location>
</feature>
<accession>A0A8G1VVJ8</accession>
<organism evidence="2 3">
    <name type="scientific">Aspergillus fijiensis CBS 313.89</name>
    <dbReference type="NCBI Taxonomy" id="1448319"/>
    <lineage>
        <taxon>Eukaryota</taxon>
        <taxon>Fungi</taxon>
        <taxon>Dikarya</taxon>
        <taxon>Ascomycota</taxon>
        <taxon>Pezizomycotina</taxon>
        <taxon>Eurotiomycetes</taxon>
        <taxon>Eurotiomycetidae</taxon>
        <taxon>Eurotiales</taxon>
        <taxon>Aspergillaceae</taxon>
        <taxon>Aspergillus</taxon>
    </lineage>
</organism>
<dbReference type="Proteomes" id="UP000249789">
    <property type="component" value="Unassembled WGS sequence"/>
</dbReference>
<keyword evidence="1" id="KW-0812">Transmembrane</keyword>
<sequence>MLETVLDEDTGGGMIHRMSGGIYAVMLRFAIWNNAVGVVCMLLFGKMRYLYNKREPRSIFPRAIAAIGGHAEIVATLRQESTERVKSGLLFPITQHREIIAALLDAMRSTDPDATVALLPRAGADVNAPNSWDIHNPLDAGGYYERHIMEEFDNTSMQCS</sequence>
<keyword evidence="1" id="KW-1133">Transmembrane helix</keyword>
<keyword evidence="1" id="KW-0472">Membrane</keyword>
<dbReference type="InterPro" id="IPR036770">
    <property type="entry name" value="Ankyrin_rpt-contain_sf"/>
</dbReference>
<dbReference type="SUPFAM" id="SSF48403">
    <property type="entry name" value="Ankyrin repeat"/>
    <property type="match status" value="1"/>
</dbReference>
<evidence type="ECO:0000313" key="2">
    <source>
        <dbReference type="EMBL" id="RAK71044.1"/>
    </source>
</evidence>
<reference evidence="2 3" key="1">
    <citation type="submission" date="2018-02" db="EMBL/GenBank/DDBJ databases">
        <title>The genomes of Aspergillus section Nigri reveals drivers in fungal speciation.</title>
        <authorList>
            <consortium name="DOE Joint Genome Institute"/>
            <person name="Vesth T.C."/>
            <person name="Nybo J."/>
            <person name="Theobald S."/>
            <person name="Brandl J."/>
            <person name="Frisvad J.C."/>
            <person name="Nielsen K.F."/>
            <person name="Lyhne E.K."/>
            <person name="Kogle M.E."/>
            <person name="Kuo A."/>
            <person name="Riley R."/>
            <person name="Clum A."/>
            <person name="Nolan M."/>
            <person name="Lipzen A."/>
            <person name="Salamov A."/>
            <person name="Henrissat B."/>
            <person name="Wiebenga A."/>
            <person name="De vries R.P."/>
            <person name="Grigoriev I.V."/>
            <person name="Mortensen U.H."/>
            <person name="Andersen M.R."/>
            <person name="Baker S.E."/>
        </authorList>
    </citation>
    <scope>NUCLEOTIDE SEQUENCE [LARGE SCALE GENOMIC DNA]</scope>
    <source>
        <strain evidence="2 3">CBS 313.89</strain>
    </source>
</reference>
<dbReference type="EMBL" id="KZ824737">
    <property type="protein sequence ID" value="RAK71044.1"/>
    <property type="molecule type" value="Genomic_DNA"/>
</dbReference>
<dbReference type="RefSeq" id="XP_040795056.1">
    <property type="nucleotide sequence ID" value="XM_040949050.1"/>
</dbReference>
<dbReference type="GeneID" id="63866383"/>
<dbReference type="AlphaFoldDB" id="A0A8G1VVJ8"/>
<dbReference type="VEuPathDB" id="FungiDB:BO72DRAFT_502282"/>
<protein>
    <submittedName>
        <fullName evidence="2">Uncharacterized protein</fullName>
    </submittedName>
</protein>
<keyword evidence="3" id="KW-1185">Reference proteome</keyword>